<evidence type="ECO:0000313" key="2">
    <source>
        <dbReference type="EMBL" id="TFU28791.1"/>
    </source>
</evidence>
<sequence length="71" mass="7978">MIRIPVSSSTLLSVGYDIPSMILEVEFKNGSIYQYLYVPYAHYQGLMGASSKGGYLDAYIKKGGYQFKQIK</sequence>
<accession>A0A9X8VAF6</accession>
<comment type="caution">
    <text evidence="2">The sequence shown here is derived from an EMBL/GenBank/DDBJ whole genome shotgun (WGS) entry which is preliminary data.</text>
</comment>
<dbReference type="RefSeq" id="WP_212563393.1">
    <property type="nucleotide sequence ID" value="NZ_CP092184.1"/>
</dbReference>
<reference evidence="2" key="1">
    <citation type="submission" date="2019-03" db="EMBL/GenBank/DDBJ databases">
        <title>Serratia marcescens strain N2 draft genome.</title>
        <authorList>
            <person name="Yassin A."/>
            <person name="El-Kenawy N."/>
            <person name="Youssef N.H."/>
        </authorList>
    </citation>
    <scope>NUCLEOTIDE SEQUENCE [LARGE SCALE GENOMIC DNA]</scope>
    <source>
        <strain evidence="2">N2</strain>
    </source>
</reference>
<dbReference type="EMBL" id="SPSG01004751">
    <property type="protein sequence ID" value="TFU28791.1"/>
    <property type="molecule type" value="Genomic_DNA"/>
</dbReference>
<dbReference type="AlphaFoldDB" id="A0A9X8VAF6"/>
<organism evidence="2">
    <name type="scientific">Serratia marcescens</name>
    <dbReference type="NCBI Taxonomy" id="615"/>
    <lineage>
        <taxon>Bacteria</taxon>
        <taxon>Pseudomonadati</taxon>
        <taxon>Pseudomonadota</taxon>
        <taxon>Gammaproteobacteria</taxon>
        <taxon>Enterobacterales</taxon>
        <taxon>Yersiniaceae</taxon>
        <taxon>Serratia</taxon>
    </lineage>
</organism>
<feature type="domain" description="KTSC" evidence="1">
    <location>
        <begin position="7"/>
        <end position="62"/>
    </location>
</feature>
<evidence type="ECO:0000259" key="1">
    <source>
        <dbReference type="Pfam" id="PF13619"/>
    </source>
</evidence>
<protein>
    <submittedName>
        <fullName evidence="2">KTSC domain-containing protein</fullName>
    </submittedName>
</protein>
<gene>
    <name evidence="2" type="ORF">E0L31_33335</name>
</gene>
<dbReference type="InterPro" id="IPR025309">
    <property type="entry name" value="KTSC_dom"/>
</dbReference>
<proteinExistence type="predicted"/>
<name>A0A9X8VAF6_SERMA</name>
<dbReference type="Pfam" id="PF13619">
    <property type="entry name" value="KTSC"/>
    <property type="match status" value="1"/>
</dbReference>